<comment type="caution">
    <text evidence="1">The sequence shown here is derived from an EMBL/GenBank/DDBJ whole genome shotgun (WGS) entry which is preliminary data.</text>
</comment>
<evidence type="ECO:0000313" key="1">
    <source>
        <dbReference type="EMBL" id="EHJ60692.1"/>
    </source>
</evidence>
<accession>G6ED93</accession>
<sequence>MQNPFPSPHSTKQGGHRRRKIIEYGAAATAWHIQLGQ</sequence>
<proteinExistence type="predicted"/>
<name>G6ED93_9SPHN</name>
<dbReference type="EMBL" id="AGFM01000033">
    <property type="protein sequence ID" value="EHJ60692.1"/>
    <property type="molecule type" value="Genomic_DNA"/>
</dbReference>
<organism evidence="1 2">
    <name type="scientific">Novosphingobium pentaromativorans US6-1</name>
    <dbReference type="NCBI Taxonomy" id="1088721"/>
    <lineage>
        <taxon>Bacteria</taxon>
        <taxon>Pseudomonadati</taxon>
        <taxon>Pseudomonadota</taxon>
        <taxon>Alphaproteobacteria</taxon>
        <taxon>Sphingomonadales</taxon>
        <taxon>Sphingomonadaceae</taxon>
        <taxon>Novosphingobium</taxon>
    </lineage>
</organism>
<keyword evidence="2" id="KW-1185">Reference proteome</keyword>
<reference evidence="1 2" key="1">
    <citation type="journal article" date="2012" name="J. Bacteriol.">
        <title>Genome sequence of benzo(a)pyrene-degrading bacterium Novosphingobium pentaromativorans US6-1.</title>
        <authorList>
            <person name="Luo Y.R."/>
            <person name="Kang S.G."/>
            <person name="Kim S.J."/>
            <person name="Kim M.R."/>
            <person name="Li N."/>
            <person name="Lee J.H."/>
            <person name="Kwon K.K."/>
        </authorList>
    </citation>
    <scope>NUCLEOTIDE SEQUENCE [LARGE SCALE GENOMIC DNA]</scope>
    <source>
        <strain evidence="1 2">US6-1</strain>
    </source>
</reference>
<dbReference type="Proteomes" id="UP000004030">
    <property type="component" value="Unassembled WGS sequence"/>
</dbReference>
<protein>
    <submittedName>
        <fullName evidence="1">Uncharacterized protein</fullName>
    </submittedName>
</protein>
<dbReference type="AlphaFoldDB" id="G6ED93"/>
<evidence type="ECO:0000313" key="2">
    <source>
        <dbReference type="Proteomes" id="UP000004030"/>
    </source>
</evidence>
<gene>
    <name evidence="1" type="ORF">NSU_2314</name>
</gene>